<dbReference type="FunFam" id="3.40.30.10:FF:000034">
    <property type="entry name" value="glutathione S-transferase 1"/>
    <property type="match status" value="1"/>
</dbReference>
<dbReference type="SUPFAM" id="SSF52833">
    <property type="entry name" value="Thioredoxin-like"/>
    <property type="match status" value="1"/>
</dbReference>
<feature type="domain" description="GST N-terminal" evidence="2">
    <location>
        <begin position="2"/>
        <end position="83"/>
    </location>
</feature>
<dbReference type="CDD" id="cd03177">
    <property type="entry name" value="GST_C_Delta_Epsilon"/>
    <property type="match status" value="1"/>
</dbReference>
<evidence type="ECO:0000259" key="3">
    <source>
        <dbReference type="PROSITE" id="PS50405"/>
    </source>
</evidence>
<dbReference type="Pfam" id="PF00043">
    <property type="entry name" value="GST_C"/>
    <property type="match status" value="1"/>
</dbReference>
<reference evidence="4" key="1">
    <citation type="submission" date="2020-11" db="EMBL/GenBank/DDBJ databases">
        <authorList>
            <person name="Whiteford S."/>
        </authorList>
    </citation>
    <scope>NUCLEOTIDE SEQUENCE</scope>
</reference>
<dbReference type="InterPro" id="IPR036282">
    <property type="entry name" value="Glutathione-S-Trfase_C_sf"/>
</dbReference>
<dbReference type="GO" id="GO:0004364">
    <property type="term" value="F:glutathione transferase activity"/>
    <property type="evidence" value="ECO:0007669"/>
    <property type="project" value="TreeGrafter"/>
</dbReference>
<evidence type="ECO:0000256" key="1">
    <source>
        <dbReference type="ARBA" id="ARBA00011738"/>
    </source>
</evidence>
<dbReference type="InterPro" id="IPR036249">
    <property type="entry name" value="Thioredoxin-like_sf"/>
</dbReference>
<dbReference type="PROSITE" id="PS50404">
    <property type="entry name" value="GST_NTER"/>
    <property type="match status" value="1"/>
</dbReference>
<dbReference type="EMBL" id="CAJHNJ030000108">
    <property type="protein sequence ID" value="CAG9135598.1"/>
    <property type="molecule type" value="Genomic_DNA"/>
</dbReference>
<dbReference type="PANTHER" id="PTHR43969:SF9">
    <property type="entry name" value="GLUTATHIONE S TRANSFERASE D10, ISOFORM A-RELATED"/>
    <property type="match status" value="1"/>
</dbReference>
<dbReference type="Gene3D" id="3.40.30.10">
    <property type="entry name" value="Glutaredoxin"/>
    <property type="match status" value="1"/>
</dbReference>
<evidence type="ECO:0000313" key="5">
    <source>
        <dbReference type="Proteomes" id="UP000653454"/>
    </source>
</evidence>
<evidence type="ECO:0000313" key="4">
    <source>
        <dbReference type="EMBL" id="CAG9135598.1"/>
    </source>
</evidence>
<dbReference type="OrthoDB" id="2309723at2759"/>
<dbReference type="Gene3D" id="1.20.1050.10">
    <property type="match status" value="1"/>
</dbReference>
<accession>A0A8S4G9I9</accession>
<dbReference type="SFLD" id="SFLDS00019">
    <property type="entry name" value="Glutathione_Transferase_(cytos"/>
    <property type="match status" value="1"/>
</dbReference>
<feature type="domain" description="GST C-terminal" evidence="3">
    <location>
        <begin position="89"/>
        <end position="220"/>
    </location>
</feature>
<dbReference type="PANTHER" id="PTHR43969">
    <property type="entry name" value="GLUTATHIONE S TRANSFERASE D10, ISOFORM A-RELATED"/>
    <property type="match status" value="1"/>
</dbReference>
<sequence length="223" mass="25038">MPDIELYEMQGSAPCRAVRLTARALGKPLTAHHLDLMAGEHLKPEFVKINPQHTIPTIVDDGFALWESRTIMRYLVNKYSKGSSLYPEEPKARALVDQRLDFDLGTLYAKYAVYFYPQVFGTAPENAEDLKKLNEALAHLNTFLGESKYAAGSNLTIADFSLVATISTIDVSDIVDLKQYPNIVKWYEHLQSSVEGYGEENLAGLENFRSFIKEFKAKKAAAK</sequence>
<dbReference type="KEGG" id="pxy:105389539"/>
<dbReference type="CDD" id="cd03045">
    <property type="entry name" value="GST_N_Delta_Epsilon"/>
    <property type="match status" value="1"/>
</dbReference>
<dbReference type="InterPro" id="IPR004046">
    <property type="entry name" value="GST_C"/>
</dbReference>
<comment type="caution">
    <text evidence="4">The sequence shown here is derived from an EMBL/GenBank/DDBJ whole genome shotgun (WGS) entry which is preliminary data.</text>
</comment>
<dbReference type="SFLD" id="SFLDG01153">
    <property type="entry name" value="Main.4:_Theta-like"/>
    <property type="match status" value="1"/>
</dbReference>
<dbReference type="Pfam" id="PF13417">
    <property type="entry name" value="GST_N_3"/>
    <property type="match status" value="1"/>
</dbReference>
<organism evidence="4 5">
    <name type="scientific">Plutella xylostella</name>
    <name type="common">Diamondback moth</name>
    <name type="synonym">Plutella maculipennis</name>
    <dbReference type="NCBI Taxonomy" id="51655"/>
    <lineage>
        <taxon>Eukaryota</taxon>
        <taxon>Metazoa</taxon>
        <taxon>Ecdysozoa</taxon>
        <taxon>Arthropoda</taxon>
        <taxon>Hexapoda</taxon>
        <taxon>Insecta</taxon>
        <taxon>Pterygota</taxon>
        <taxon>Neoptera</taxon>
        <taxon>Endopterygota</taxon>
        <taxon>Lepidoptera</taxon>
        <taxon>Glossata</taxon>
        <taxon>Ditrysia</taxon>
        <taxon>Yponomeutoidea</taxon>
        <taxon>Plutellidae</taxon>
        <taxon>Plutella</taxon>
    </lineage>
</organism>
<dbReference type="PROSITE" id="PS50405">
    <property type="entry name" value="GST_CTER"/>
    <property type="match status" value="1"/>
</dbReference>
<dbReference type="InterPro" id="IPR010987">
    <property type="entry name" value="Glutathione-S-Trfase_C-like"/>
</dbReference>
<dbReference type="InterPro" id="IPR004045">
    <property type="entry name" value="Glutathione_S-Trfase_N"/>
</dbReference>
<dbReference type="InterPro" id="IPR040079">
    <property type="entry name" value="Glutathione_S-Trfase"/>
</dbReference>
<protein>
    <submittedName>
        <fullName evidence="4">(diamondback moth) hypothetical protein</fullName>
    </submittedName>
</protein>
<dbReference type="FunFam" id="1.20.1050.10:FF:000007">
    <property type="entry name" value="Glutathione S-transferase 1-1"/>
    <property type="match status" value="1"/>
</dbReference>
<dbReference type="AlphaFoldDB" id="A0A8S4G9I9"/>
<gene>
    <name evidence="4" type="ORF">PLXY2_LOCUS13846</name>
</gene>
<dbReference type="GO" id="GO:0006749">
    <property type="term" value="P:glutathione metabolic process"/>
    <property type="evidence" value="ECO:0007669"/>
    <property type="project" value="TreeGrafter"/>
</dbReference>
<comment type="subunit">
    <text evidence="1">Homodimer.</text>
</comment>
<dbReference type="SUPFAM" id="SSF47616">
    <property type="entry name" value="GST C-terminal domain-like"/>
    <property type="match status" value="1"/>
</dbReference>
<dbReference type="Proteomes" id="UP000653454">
    <property type="component" value="Unassembled WGS sequence"/>
</dbReference>
<dbReference type="SFLD" id="SFLDG00358">
    <property type="entry name" value="Main_(cytGST)"/>
    <property type="match status" value="1"/>
</dbReference>
<keyword evidence="5" id="KW-1185">Reference proteome</keyword>
<name>A0A8S4G9I9_PLUXY</name>
<evidence type="ECO:0000259" key="2">
    <source>
        <dbReference type="PROSITE" id="PS50404"/>
    </source>
</evidence>
<proteinExistence type="predicted"/>